<name>A0A8H3ZKM5_9PEZI</name>
<protein>
    <submittedName>
        <fullName evidence="1">C-type cyclin</fullName>
    </submittedName>
</protein>
<organism evidence="1 2">
    <name type="scientific">Colletotrichum asianum</name>
    <dbReference type="NCBI Taxonomy" id="702518"/>
    <lineage>
        <taxon>Eukaryota</taxon>
        <taxon>Fungi</taxon>
        <taxon>Dikarya</taxon>
        <taxon>Ascomycota</taxon>
        <taxon>Pezizomycotina</taxon>
        <taxon>Sordariomycetes</taxon>
        <taxon>Hypocreomycetidae</taxon>
        <taxon>Glomerellales</taxon>
        <taxon>Glomerellaceae</taxon>
        <taxon>Colletotrichum</taxon>
        <taxon>Colletotrichum gloeosporioides species complex</taxon>
    </lineage>
</organism>
<reference evidence="1 2" key="1">
    <citation type="submission" date="2019-12" db="EMBL/GenBank/DDBJ databases">
        <title>A genome sequence resource for the geographically widespread anthracnose pathogen Colletotrichum asianum.</title>
        <authorList>
            <person name="Meng Y."/>
        </authorList>
    </citation>
    <scope>NUCLEOTIDE SEQUENCE [LARGE SCALE GENOMIC DNA]</scope>
    <source>
        <strain evidence="1 2">ICMP 18580</strain>
    </source>
</reference>
<gene>
    <name evidence="1" type="ORF">GQ607_015668</name>
</gene>
<dbReference type="Proteomes" id="UP000434172">
    <property type="component" value="Unassembled WGS sequence"/>
</dbReference>
<evidence type="ECO:0000313" key="1">
    <source>
        <dbReference type="EMBL" id="KAF0317081.1"/>
    </source>
</evidence>
<evidence type="ECO:0000313" key="2">
    <source>
        <dbReference type="Proteomes" id="UP000434172"/>
    </source>
</evidence>
<comment type="caution">
    <text evidence="1">The sequence shown here is derived from an EMBL/GenBank/DDBJ whole genome shotgun (WGS) entry which is preliminary data.</text>
</comment>
<sequence length="103" mass="11044">MLCSATRHGAANRFGNISTVLAMNNNVITPRGLLAAWCQSFNNFVAVNLLDPHNATETLDASTGYELVIAVGNSNLAAQLTDRGTEIVVELPFAEAMRVLIIQ</sequence>
<dbReference type="EMBL" id="WOWK01000138">
    <property type="protein sequence ID" value="KAF0317081.1"/>
    <property type="molecule type" value="Genomic_DNA"/>
</dbReference>
<keyword evidence="2" id="KW-1185">Reference proteome</keyword>
<dbReference type="AlphaFoldDB" id="A0A8H3ZKM5"/>
<accession>A0A8H3ZKM5</accession>
<proteinExistence type="predicted"/>